<gene>
    <name evidence="1" type="ORF">IPF40_02945</name>
</gene>
<dbReference type="AlphaFoldDB" id="A0A934X4G6"/>
<reference evidence="1 2" key="1">
    <citation type="submission" date="2020-10" db="EMBL/GenBank/DDBJ databases">
        <title>Connecting structure to function with the recovery of over 1000 high-quality activated sludge metagenome-assembled genomes encoding full-length rRNA genes using long-read sequencing.</title>
        <authorList>
            <person name="Singleton C.M."/>
            <person name="Petriglieri F."/>
            <person name="Kristensen J.M."/>
            <person name="Kirkegaard R.H."/>
            <person name="Michaelsen T.Y."/>
            <person name="Andersen M.H."/>
            <person name="Karst S.M."/>
            <person name="Dueholm M.S."/>
            <person name="Nielsen P.H."/>
            <person name="Albertsen M."/>
        </authorList>
    </citation>
    <scope>NUCLEOTIDE SEQUENCE [LARGE SCALE GENOMIC DNA]</scope>
    <source>
        <strain evidence="1">AalE_18-Q3-R2-46_BAT3C.188</strain>
    </source>
</reference>
<dbReference type="Proteomes" id="UP000718281">
    <property type="component" value="Unassembled WGS sequence"/>
</dbReference>
<comment type="caution">
    <text evidence="1">The sequence shown here is derived from an EMBL/GenBank/DDBJ whole genome shotgun (WGS) entry which is preliminary data.</text>
</comment>
<evidence type="ECO:0000313" key="2">
    <source>
        <dbReference type="Proteomes" id="UP000718281"/>
    </source>
</evidence>
<sequence length="157" mass="17274">MTEPEMTIEEEEAALAELAMTREQWEKTRGLLSDAQLSRLSEGGTFLIYCNAAGHSRKSVKIKTLHLSTFARLTSATTLLQGRSPLARPTLKDMIFNPGTGSVRAEVPRQHFKFRCPRCGLDVSVPGDRFWRVVDDVAGHGESKLSLSELAAKLASS</sequence>
<proteinExistence type="predicted"/>
<accession>A0A934X4G6</accession>
<protein>
    <submittedName>
        <fullName evidence="1">Uncharacterized protein</fullName>
    </submittedName>
</protein>
<evidence type="ECO:0000313" key="1">
    <source>
        <dbReference type="EMBL" id="MBK6300039.1"/>
    </source>
</evidence>
<name>A0A934X4G6_9MICO</name>
<dbReference type="EMBL" id="JADIXZ010000003">
    <property type="protein sequence ID" value="MBK6300039.1"/>
    <property type="molecule type" value="Genomic_DNA"/>
</dbReference>
<organism evidence="1 2">
    <name type="scientific">Candidatus Phosphoribacter hodrii</name>
    <dbReference type="NCBI Taxonomy" id="2953743"/>
    <lineage>
        <taxon>Bacteria</taxon>
        <taxon>Bacillati</taxon>
        <taxon>Actinomycetota</taxon>
        <taxon>Actinomycetes</taxon>
        <taxon>Micrococcales</taxon>
        <taxon>Dermatophilaceae</taxon>
        <taxon>Candidatus Phosphoribacter</taxon>
    </lineage>
</organism>